<comment type="caution">
    <text evidence="5">The sequence shown here is derived from an EMBL/GenBank/DDBJ whole genome shotgun (WGS) entry which is preliminary data.</text>
</comment>
<dbReference type="InterPro" id="IPR016161">
    <property type="entry name" value="Ald_DH/histidinol_DH"/>
</dbReference>
<dbReference type="SUPFAM" id="SSF53720">
    <property type="entry name" value="ALDH-like"/>
    <property type="match status" value="1"/>
</dbReference>
<dbReference type="InterPro" id="IPR016162">
    <property type="entry name" value="Ald_DH_N"/>
</dbReference>
<dbReference type="InterPro" id="IPR015590">
    <property type="entry name" value="Aldehyde_DH_dom"/>
</dbReference>
<organism evidence="5 6">
    <name type="scientific">SAR324 cluster bacterium</name>
    <dbReference type="NCBI Taxonomy" id="2024889"/>
    <lineage>
        <taxon>Bacteria</taxon>
        <taxon>Deltaproteobacteria</taxon>
        <taxon>SAR324 cluster</taxon>
    </lineage>
</organism>
<evidence type="ECO:0000313" key="5">
    <source>
        <dbReference type="EMBL" id="PCI30518.1"/>
    </source>
</evidence>
<dbReference type="FunFam" id="3.40.309.10:FF:000010">
    <property type="entry name" value="Gamma-aminobutyraldehyde dehydrogenase"/>
    <property type="match status" value="1"/>
</dbReference>
<gene>
    <name evidence="5" type="ORF">COB67_01675</name>
</gene>
<dbReference type="GO" id="GO:0004030">
    <property type="term" value="F:aldehyde dehydrogenase [NAD(P)+] activity"/>
    <property type="evidence" value="ECO:0007669"/>
    <property type="project" value="InterPro"/>
</dbReference>
<accession>A0A2A4TAF3</accession>
<dbReference type="Gene3D" id="3.40.605.10">
    <property type="entry name" value="Aldehyde Dehydrogenase, Chain A, domain 1"/>
    <property type="match status" value="1"/>
</dbReference>
<comment type="similarity">
    <text evidence="1">Belongs to the aldehyde dehydrogenase family.</text>
</comment>
<dbReference type="InterPro" id="IPR016163">
    <property type="entry name" value="Ald_DH_C"/>
</dbReference>
<keyword evidence="3" id="KW-0560">Oxidoreductase</keyword>
<name>A0A2A4TAF3_9DELT</name>
<dbReference type="EMBL" id="NVSR01000004">
    <property type="protein sequence ID" value="PCI30518.1"/>
    <property type="molecule type" value="Genomic_DNA"/>
</dbReference>
<dbReference type="Proteomes" id="UP000218113">
    <property type="component" value="Unassembled WGS sequence"/>
</dbReference>
<dbReference type="InterPro" id="IPR047110">
    <property type="entry name" value="GABD/Sad-like"/>
</dbReference>
<dbReference type="FunFam" id="3.40.605.10:FF:000012">
    <property type="entry name" value="NAD-dependent succinate-semialdehyde dehydrogenase"/>
    <property type="match status" value="1"/>
</dbReference>
<reference evidence="6" key="1">
    <citation type="submission" date="2017-08" db="EMBL/GenBank/DDBJ databases">
        <title>A dynamic microbial community with high functional redundancy inhabits the cold, oxic subseafloor aquifer.</title>
        <authorList>
            <person name="Tully B.J."/>
            <person name="Wheat C.G."/>
            <person name="Glazer B.T."/>
            <person name="Huber J.A."/>
        </authorList>
    </citation>
    <scope>NUCLEOTIDE SEQUENCE [LARGE SCALE GENOMIC DNA]</scope>
</reference>
<feature type="domain" description="Aldehyde dehydrogenase" evidence="4">
    <location>
        <begin position="2"/>
        <end position="449"/>
    </location>
</feature>
<protein>
    <submittedName>
        <fullName evidence="5">Succinate-semialdehyde dehydrogenase</fullName>
    </submittedName>
</protein>
<evidence type="ECO:0000313" key="6">
    <source>
        <dbReference type="Proteomes" id="UP000218113"/>
    </source>
</evidence>
<dbReference type="PANTHER" id="PTHR43217">
    <property type="entry name" value="SUCCINATE SEMIALDEHYDE DEHYDROGENASE [NAD(P)+] SAD"/>
    <property type="match status" value="1"/>
</dbReference>
<proteinExistence type="inferred from homology"/>
<evidence type="ECO:0000259" key="4">
    <source>
        <dbReference type="Pfam" id="PF00171"/>
    </source>
</evidence>
<dbReference type="GO" id="GO:0004777">
    <property type="term" value="F:succinate-semialdehyde dehydrogenase (NAD+) activity"/>
    <property type="evidence" value="ECO:0007669"/>
    <property type="project" value="TreeGrafter"/>
</dbReference>
<evidence type="ECO:0000256" key="2">
    <source>
        <dbReference type="ARBA" id="ARBA00022857"/>
    </source>
</evidence>
<evidence type="ECO:0000256" key="1">
    <source>
        <dbReference type="ARBA" id="ARBA00009986"/>
    </source>
</evidence>
<dbReference type="Pfam" id="PF00171">
    <property type="entry name" value="Aldedh"/>
    <property type="match status" value="1"/>
</dbReference>
<dbReference type="AlphaFoldDB" id="A0A2A4TAF3"/>
<dbReference type="PANTHER" id="PTHR43217:SF1">
    <property type="entry name" value="SUCCINATE SEMIALDEHYDE DEHYDROGENASE [NAD(P)+] SAD"/>
    <property type="match status" value="1"/>
</dbReference>
<sequence>MKSINPSTNLLICEYPEHSPEQVREIICSAEQDWQSWKNLDFSVRASLMRNLSALLLEKKEELADLITQEMGKISSEALTEIDKCSRICLYYAENTENLLKDELVTTRYKKSYTTFQPLGLILAVMPWNFPFWQVIRCMAPALMSGNGGILKHATNVSGCALELEKLFREAGFPKNIFRTLLVPNEGVAEIIAHKAIKAVTLTGSERAGSAVAQFSGKMLKKTILELGGSDPFIVLEDANIEKAVDAAIRSRMYNTGQACTAAKRFVIVEKVATEFLRKLKSGMEALIIGNPSQESTQVGPLARPDLLKNLDSQVKRSLEQGADLLLGGVALETRGNFYPPTILTNVTEDMPVFKEETFGPVSAVIVVKNEAEAIRVANASEYGLSCSLWTEDTERGERIAHQIESGSVYINCATSSVPQLPFGGIKRSGYGRELSAYGLKEFLNIRSICIDQDSL</sequence>
<dbReference type="InterPro" id="IPR044148">
    <property type="entry name" value="ALDH_GabD1-like"/>
</dbReference>
<dbReference type="CDD" id="cd07100">
    <property type="entry name" value="ALDH_SSADH1_GabD1"/>
    <property type="match status" value="1"/>
</dbReference>
<dbReference type="Gene3D" id="3.40.309.10">
    <property type="entry name" value="Aldehyde Dehydrogenase, Chain A, domain 2"/>
    <property type="match status" value="1"/>
</dbReference>
<evidence type="ECO:0000256" key="3">
    <source>
        <dbReference type="ARBA" id="ARBA00023002"/>
    </source>
</evidence>
<keyword evidence="2" id="KW-0521">NADP</keyword>